<dbReference type="PANTHER" id="PTHR11373:SF41">
    <property type="entry name" value="METAL-DEPENDENT PHOSPHOHYDROLASE"/>
    <property type="match status" value="1"/>
</dbReference>
<dbReference type="SMART" id="SM00471">
    <property type="entry name" value="HDc"/>
    <property type="match status" value="1"/>
</dbReference>
<evidence type="ECO:0000313" key="2">
    <source>
        <dbReference type="EMBL" id="MBD7944408.1"/>
    </source>
</evidence>
<dbReference type="SUPFAM" id="SSF109604">
    <property type="entry name" value="HD-domain/PDEase-like"/>
    <property type="match status" value="1"/>
</dbReference>
<protein>
    <submittedName>
        <fullName evidence="2">HD domain-containing protein</fullName>
    </submittedName>
</protein>
<sequence length="325" mass="37289">MLIVDSLYGEFYIDGVLEELINSKPVQRLKGIHQGGASYLVKKEWNVTRYEHSIGVMLLVKKIGGSLEEQIAGLLHDVSHTAFSHVVDFVLENKDEDYHEKIYSRIINGSSIPTILAKYGYNLKDILFNDSRWSLLEQSAPDLCADRVDYTLRDLYTYGNISMEEVQHFLQNLIVKDGKMVLPNIEIAEWFTSVYYEEVIDFFMNPLNLYGNYQLAFVLKAALDKQIITLEDFLLEDNQLLQLVVCSQDDEIQHALQKLHPSVEVIDELTNYDFHQKMKVRLIDPLVCSENGLVRASDCSKQIQKLNQTALQRAVKGTYVKILSC</sequence>
<dbReference type="EMBL" id="JACSQO010000004">
    <property type="protein sequence ID" value="MBD7944408.1"/>
    <property type="molecule type" value="Genomic_DNA"/>
</dbReference>
<dbReference type="PANTHER" id="PTHR11373">
    <property type="entry name" value="DEOXYNUCLEOSIDE TRIPHOSPHATE TRIPHOSPHOHYDROLASE"/>
    <property type="match status" value="1"/>
</dbReference>
<comment type="caution">
    <text evidence="2">The sequence shown here is derived from an EMBL/GenBank/DDBJ whole genome shotgun (WGS) entry which is preliminary data.</text>
</comment>
<dbReference type="InterPro" id="IPR050135">
    <property type="entry name" value="dGTPase-like"/>
</dbReference>
<name>A0ABR8R9D8_9BACI</name>
<organism evidence="2 3">
    <name type="scientific">Psychrobacillus faecigallinarum</name>
    <dbReference type="NCBI Taxonomy" id="2762235"/>
    <lineage>
        <taxon>Bacteria</taxon>
        <taxon>Bacillati</taxon>
        <taxon>Bacillota</taxon>
        <taxon>Bacilli</taxon>
        <taxon>Bacillales</taxon>
        <taxon>Bacillaceae</taxon>
        <taxon>Psychrobacillus</taxon>
    </lineage>
</organism>
<dbReference type="InterPro" id="IPR006674">
    <property type="entry name" value="HD_domain"/>
</dbReference>
<dbReference type="Gene3D" id="1.10.3210.10">
    <property type="entry name" value="Hypothetical protein af1432"/>
    <property type="match status" value="1"/>
</dbReference>
<dbReference type="Proteomes" id="UP000640786">
    <property type="component" value="Unassembled WGS sequence"/>
</dbReference>
<proteinExistence type="predicted"/>
<evidence type="ECO:0000259" key="1">
    <source>
        <dbReference type="SMART" id="SM00471"/>
    </source>
</evidence>
<gene>
    <name evidence="2" type="ORF">H9650_09805</name>
</gene>
<evidence type="ECO:0000313" key="3">
    <source>
        <dbReference type="Proteomes" id="UP000640786"/>
    </source>
</evidence>
<dbReference type="RefSeq" id="WP_191697085.1">
    <property type="nucleotide sequence ID" value="NZ_JACSQO010000004.1"/>
</dbReference>
<dbReference type="Pfam" id="PF01966">
    <property type="entry name" value="HD"/>
    <property type="match status" value="1"/>
</dbReference>
<dbReference type="InterPro" id="IPR003607">
    <property type="entry name" value="HD/PDEase_dom"/>
</dbReference>
<reference evidence="2 3" key="1">
    <citation type="submission" date="2020-08" db="EMBL/GenBank/DDBJ databases">
        <title>A Genomic Blueprint of the Chicken Gut Microbiome.</title>
        <authorList>
            <person name="Gilroy R."/>
            <person name="Ravi A."/>
            <person name="Getino M."/>
            <person name="Pursley I."/>
            <person name="Horton D.L."/>
            <person name="Alikhan N.-F."/>
            <person name="Baker D."/>
            <person name="Gharbi K."/>
            <person name="Hall N."/>
            <person name="Watson M."/>
            <person name="Adriaenssens E.M."/>
            <person name="Foster-Nyarko E."/>
            <person name="Jarju S."/>
            <person name="Secka A."/>
            <person name="Antonio M."/>
            <person name="Oren A."/>
            <person name="Chaudhuri R."/>
            <person name="La Ragione R.M."/>
            <person name="Hildebrand F."/>
            <person name="Pallen M.J."/>
        </authorList>
    </citation>
    <scope>NUCLEOTIDE SEQUENCE [LARGE SCALE GENOMIC DNA]</scope>
    <source>
        <strain evidence="2 3">Sa2BUA9</strain>
    </source>
</reference>
<accession>A0ABR8R9D8</accession>
<feature type="domain" description="HD/PDEase" evidence="1">
    <location>
        <begin position="45"/>
        <end position="160"/>
    </location>
</feature>
<dbReference type="CDD" id="cd00077">
    <property type="entry name" value="HDc"/>
    <property type="match status" value="1"/>
</dbReference>
<keyword evidence="3" id="KW-1185">Reference proteome</keyword>